<dbReference type="Gene3D" id="3.90.350.10">
    <property type="entry name" value="Transposase Inhibitor Protein From Tn5, Chain A, domain 1"/>
    <property type="match status" value="1"/>
</dbReference>
<protein>
    <submittedName>
        <fullName evidence="6">IS4 family transposase</fullName>
    </submittedName>
</protein>
<dbReference type="NCBIfam" id="NF033592">
    <property type="entry name" value="transpos_IS4_1"/>
    <property type="match status" value="1"/>
</dbReference>
<evidence type="ECO:0000256" key="2">
    <source>
        <dbReference type="ARBA" id="ARBA00022578"/>
    </source>
</evidence>
<accession>A0A9D1N6M5</accession>
<dbReference type="GO" id="GO:0004803">
    <property type="term" value="F:transposase activity"/>
    <property type="evidence" value="ECO:0007669"/>
    <property type="project" value="InterPro"/>
</dbReference>
<dbReference type="Pfam" id="PF01609">
    <property type="entry name" value="DDE_Tnp_1"/>
    <property type="match status" value="1"/>
</dbReference>
<dbReference type="Proteomes" id="UP000824130">
    <property type="component" value="Unassembled WGS sequence"/>
</dbReference>
<evidence type="ECO:0000259" key="5">
    <source>
        <dbReference type="Pfam" id="PF01609"/>
    </source>
</evidence>
<reference evidence="6" key="1">
    <citation type="submission" date="2020-10" db="EMBL/GenBank/DDBJ databases">
        <authorList>
            <person name="Gilroy R."/>
        </authorList>
    </citation>
    <scope>NUCLEOTIDE SEQUENCE</scope>
    <source>
        <strain evidence="6">ChiSjej4B22-8349</strain>
    </source>
</reference>
<dbReference type="GO" id="GO:0006313">
    <property type="term" value="P:DNA transposition"/>
    <property type="evidence" value="ECO:0007669"/>
    <property type="project" value="InterPro"/>
</dbReference>
<dbReference type="InterPro" id="IPR012337">
    <property type="entry name" value="RNaseH-like_sf"/>
</dbReference>
<name>A0A9D1N6M5_9FIRM</name>
<organism evidence="6 7">
    <name type="scientific">Candidatus Allocopromorpha excrementipullorum</name>
    <dbReference type="NCBI Taxonomy" id="2840743"/>
    <lineage>
        <taxon>Bacteria</taxon>
        <taxon>Bacillati</taxon>
        <taxon>Bacillota</taxon>
        <taxon>Clostridia</taxon>
        <taxon>Eubacteriales</taxon>
        <taxon>Eubacteriaceae</taxon>
        <taxon>Eubacteriaceae incertae sedis</taxon>
        <taxon>Candidatus Allocopromorpha</taxon>
    </lineage>
</organism>
<comment type="caution">
    <text evidence="6">The sequence shown here is derived from an EMBL/GenBank/DDBJ whole genome shotgun (WGS) entry which is preliminary data.</text>
</comment>
<dbReference type="PANTHER" id="PTHR33258">
    <property type="entry name" value="TRANSPOSASE INSL FOR INSERTION SEQUENCE ELEMENT IS186A-RELATED"/>
    <property type="match status" value="1"/>
</dbReference>
<dbReference type="InterPro" id="IPR047952">
    <property type="entry name" value="Transpos_IS4"/>
</dbReference>
<dbReference type="GO" id="GO:0003677">
    <property type="term" value="F:DNA binding"/>
    <property type="evidence" value="ECO:0007669"/>
    <property type="project" value="UniProtKB-KW"/>
</dbReference>
<keyword evidence="2" id="KW-0815">Transposition</keyword>
<sequence>MSIKDIVCKFNYEISKFAKRKSEFCNCPGRDFSRNRKQNFESVIRSILSLNGGSLTNELLKIHQFSPDSPSASAFIQQRAKLSENAFPYLFQELNSTFDRDCRYDGYRLIAVDGSHIHVPNNPEDKDSFVQSRADEHFHNEFHLNAFWDIMQGTFLDAVVQKYRNQNEDRALIEMLERSSPADMILVCDRGYEAYNNIAHIQQADHKYVMRIKEQGSFGIADGLELPDKDEFDMYTELSLTRKGSLEIKTLAKRYKNKYRWLPSHVHFDYLPPSKKNESAVFFILKFRILRIKIRENQYEMLLTNLPSDKFPPYKLKEIYSMRWGIETSFRDLKYIVGMLKFHSKKSCFVTQEIYAALIMHNMTVVVSQCVEIHQRKRKYEYKIRFSNAVCIVKSLLTGGVSPPAAEMLIRKNLSPIRPNRGYPRKKTPLKAKIQFVYRIA</sequence>
<reference evidence="6" key="2">
    <citation type="journal article" date="2021" name="PeerJ">
        <title>Extensive microbial diversity within the chicken gut microbiome revealed by metagenomics and culture.</title>
        <authorList>
            <person name="Gilroy R."/>
            <person name="Ravi A."/>
            <person name="Getino M."/>
            <person name="Pursley I."/>
            <person name="Horton D.L."/>
            <person name="Alikhan N.F."/>
            <person name="Baker D."/>
            <person name="Gharbi K."/>
            <person name="Hall N."/>
            <person name="Watson M."/>
            <person name="Adriaenssens E.M."/>
            <person name="Foster-Nyarko E."/>
            <person name="Jarju S."/>
            <person name="Secka A."/>
            <person name="Antonio M."/>
            <person name="Oren A."/>
            <person name="Chaudhuri R.R."/>
            <person name="La Ragione R."/>
            <person name="Hildebrand F."/>
            <person name="Pallen M.J."/>
        </authorList>
    </citation>
    <scope>NUCLEOTIDE SEQUENCE</scope>
    <source>
        <strain evidence="6">ChiSjej4B22-8349</strain>
    </source>
</reference>
<keyword evidence="3" id="KW-0238">DNA-binding</keyword>
<dbReference type="InterPro" id="IPR002559">
    <property type="entry name" value="Transposase_11"/>
</dbReference>
<comment type="similarity">
    <text evidence="1">Belongs to the transposase 11 family.</text>
</comment>
<evidence type="ECO:0000256" key="1">
    <source>
        <dbReference type="ARBA" id="ARBA00010075"/>
    </source>
</evidence>
<gene>
    <name evidence="6" type="ORF">IAD25_05250</name>
</gene>
<evidence type="ECO:0000313" key="6">
    <source>
        <dbReference type="EMBL" id="HIU96104.1"/>
    </source>
</evidence>
<dbReference type="PANTHER" id="PTHR33258:SF1">
    <property type="entry name" value="TRANSPOSASE INSL FOR INSERTION SEQUENCE ELEMENT IS186A-RELATED"/>
    <property type="match status" value="1"/>
</dbReference>
<proteinExistence type="inferred from homology"/>
<evidence type="ECO:0000313" key="7">
    <source>
        <dbReference type="Proteomes" id="UP000824130"/>
    </source>
</evidence>
<dbReference type="EMBL" id="DVOB01000117">
    <property type="protein sequence ID" value="HIU96104.1"/>
    <property type="molecule type" value="Genomic_DNA"/>
</dbReference>
<dbReference type="SUPFAM" id="SSF53098">
    <property type="entry name" value="Ribonuclease H-like"/>
    <property type="match status" value="1"/>
</dbReference>
<feature type="domain" description="Transposase IS4-like" evidence="5">
    <location>
        <begin position="106"/>
        <end position="363"/>
    </location>
</feature>
<evidence type="ECO:0000256" key="3">
    <source>
        <dbReference type="ARBA" id="ARBA00023125"/>
    </source>
</evidence>
<dbReference type="AlphaFoldDB" id="A0A9D1N6M5"/>
<evidence type="ECO:0000256" key="4">
    <source>
        <dbReference type="ARBA" id="ARBA00023172"/>
    </source>
</evidence>
<keyword evidence="4" id="KW-0233">DNA recombination</keyword>